<protein>
    <submittedName>
        <fullName evidence="2">Uncharacterized protein</fullName>
    </submittedName>
</protein>
<proteinExistence type="predicted"/>
<keyword evidence="3" id="KW-1185">Reference proteome</keyword>
<evidence type="ECO:0000256" key="1">
    <source>
        <dbReference type="SAM" id="Phobius"/>
    </source>
</evidence>
<keyword evidence="1" id="KW-0812">Transmembrane</keyword>
<dbReference type="Proteomes" id="UP000642829">
    <property type="component" value="Unassembled WGS sequence"/>
</dbReference>
<gene>
    <name evidence="2" type="ORF">GCM10007047_05250</name>
</gene>
<evidence type="ECO:0000313" key="3">
    <source>
        <dbReference type="Proteomes" id="UP000642829"/>
    </source>
</evidence>
<dbReference type="EMBL" id="BMXG01000002">
    <property type="protein sequence ID" value="GHB92875.1"/>
    <property type="molecule type" value="Genomic_DNA"/>
</dbReference>
<keyword evidence="1" id="KW-1133">Transmembrane helix</keyword>
<organism evidence="2 3">
    <name type="scientific">Cerasicoccus arenae</name>
    <dbReference type="NCBI Taxonomy" id="424488"/>
    <lineage>
        <taxon>Bacteria</taxon>
        <taxon>Pseudomonadati</taxon>
        <taxon>Verrucomicrobiota</taxon>
        <taxon>Opitutia</taxon>
        <taxon>Puniceicoccales</taxon>
        <taxon>Cerasicoccaceae</taxon>
        <taxon>Cerasicoccus</taxon>
    </lineage>
</organism>
<name>A0A8J3D9G2_9BACT</name>
<reference evidence="2" key="2">
    <citation type="submission" date="2020-09" db="EMBL/GenBank/DDBJ databases">
        <authorList>
            <person name="Sun Q."/>
            <person name="Kim S."/>
        </authorList>
    </citation>
    <scope>NUCLEOTIDE SEQUENCE</scope>
    <source>
        <strain evidence="2">KCTC 12870</strain>
    </source>
</reference>
<accession>A0A8J3D9G2</accession>
<dbReference type="RefSeq" id="WP_189511561.1">
    <property type="nucleotide sequence ID" value="NZ_BMXG01000002.1"/>
</dbReference>
<comment type="caution">
    <text evidence="2">The sequence shown here is derived from an EMBL/GenBank/DDBJ whole genome shotgun (WGS) entry which is preliminary data.</text>
</comment>
<dbReference type="AlphaFoldDB" id="A0A8J3D9G2"/>
<keyword evidence="1" id="KW-0472">Membrane</keyword>
<evidence type="ECO:0000313" key="2">
    <source>
        <dbReference type="EMBL" id="GHB92875.1"/>
    </source>
</evidence>
<feature type="transmembrane region" description="Helical" evidence="1">
    <location>
        <begin position="245"/>
        <end position="262"/>
    </location>
</feature>
<reference evidence="2" key="1">
    <citation type="journal article" date="2014" name="Int. J. Syst. Evol. Microbiol.">
        <title>Complete genome sequence of Corynebacterium casei LMG S-19264T (=DSM 44701T), isolated from a smear-ripened cheese.</title>
        <authorList>
            <consortium name="US DOE Joint Genome Institute (JGI-PGF)"/>
            <person name="Walter F."/>
            <person name="Albersmeier A."/>
            <person name="Kalinowski J."/>
            <person name="Ruckert C."/>
        </authorList>
    </citation>
    <scope>NUCLEOTIDE SEQUENCE</scope>
    <source>
        <strain evidence="2">KCTC 12870</strain>
    </source>
</reference>
<sequence>MTLPSRKFLLLLNKAALAGILMYGLSSINAIGQTAVGFNVASFSSRDFDLAPTDSVGVVPTANWNNLYWESGSSSPLFTDLVDSDGNTIVGMNAQVGGSAFNYPNNTPVDGSVTMPDAIMMKFAKGSSGTGSRTFLVENAPFELYDVYVYFGGSGSSASTPYNMNVRLQEDVDGTWTDVSPTYIMTDSDHQWSGTYTRSTSTVAGTDSNYVVFENVDLSTFRIASSNVGRRAGLSGFQIVAIPEPGYYALGFALFTAGVVYMRRKRTA</sequence>